<dbReference type="EMBL" id="CP113406">
    <property type="protein sequence ID" value="WAI19107.1"/>
    <property type="molecule type" value="Genomic_DNA"/>
</dbReference>
<dbReference type="InterPro" id="IPR010228">
    <property type="entry name" value="NADH_UbQ_OxRdtase_Gsu"/>
</dbReference>
<dbReference type="Gene3D" id="3.30.200.210">
    <property type="match status" value="1"/>
</dbReference>
<comment type="cofactor">
    <cofactor evidence="1 14">
        <name>[4Fe-4S] cluster</name>
        <dbReference type="ChEBI" id="CHEBI:49883"/>
    </cofactor>
</comment>
<dbReference type="PANTHER" id="PTHR43105">
    <property type="entry name" value="RESPIRATORY NITRATE REDUCTASE"/>
    <property type="match status" value="1"/>
</dbReference>
<evidence type="ECO:0000256" key="1">
    <source>
        <dbReference type="ARBA" id="ARBA00001966"/>
    </source>
</evidence>
<dbReference type="PROSITE" id="PS51839">
    <property type="entry name" value="4FE4S_HC3"/>
    <property type="match status" value="1"/>
</dbReference>
<evidence type="ECO:0000256" key="7">
    <source>
        <dbReference type="ARBA" id="ARBA00022967"/>
    </source>
</evidence>
<feature type="domain" description="2Fe-2S ferredoxin-type" evidence="15">
    <location>
        <begin position="1"/>
        <end position="83"/>
    </location>
</feature>
<evidence type="ECO:0000259" key="16">
    <source>
        <dbReference type="PROSITE" id="PS51669"/>
    </source>
</evidence>
<keyword evidence="7 14" id="KW-1278">Translocase</keyword>
<dbReference type="PROSITE" id="PS00641">
    <property type="entry name" value="COMPLEX1_75K_1"/>
    <property type="match status" value="1"/>
</dbReference>
<dbReference type="CDD" id="cd00207">
    <property type="entry name" value="fer2"/>
    <property type="match status" value="1"/>
</dbReference>
<dbReference type="PROSITE" id="PS51669">
    <property type="entry name" value="4FE4S_MOW_BIS_MGD"/>
    <property type="match status" value="1"/>
</dbReference>
<organism evidence="18 19">
    <name type="scientific">Buchnera aphidicola</name>
    <name type="common">Brevicoryne brassicae</name>
    <dbReference type="NCBI Taxonomy" id="911343"/>
    <lineage>
        <taxon>Bacteria</taxon>
        <taxon>Pseudomonadati</taxon>
        <taxon>Pseudomonadota</taxon>
        <taxon>Gammaproteobacteria</taxon>
        <taxon>Enterobacterales</taxon>
        <taxon>Erwiniaceae</taxon>
        <taxon>Buchnera</taxon>
    </lineage>
</organism>
<evidence type="ECO:0000256" key="9">
    <source>
        <dbReference type="ARBA" id="ARBA00023014"/>
    </source>
</evidence>
<keyword evidence="10 14" id="KW-0520">NAD</keyword>
<protein>
    <recommendedName>
        <fullName evidence="14">NADH-quinone oxidoreductase</fullName>
        <ecNumber evidence="14">7.1.1.-</ecNumber>
    </recommendedName>
</protein>
<dbReference type="SUPFAM" id="SSF53706">
    <property type="entry name" value="Formate dehydrogenase/DMSO reductase, domains 1-3"/>
    <property type="match status" value="1"/>
</dbReference>
<dbReference type="GO" id="GO:0003954">
    <property type="term" value="F:NADH dehydrogenase activity"/>
    <property type="evidence" value="ECO:0007669"/>
    <property type="project" value="TreeGrafter"/>
</dbReference>
<comment type="cofactor">
    <cofactor evidence="14">
        <name>[2Fe-2S] cluster</name>
        <dbReference type="ChEBI" id="CHEBI:190135"/>
    </cofactor>
    <text evidence="14">Binds 1 [2Fe-2S] cluster per subunit.</text>
</comment>
<evidence type="ECO:0000313" key="18">
    <source>
        <dbReference type="EMBL" id="WAI19107.1"/>
    </source>
</evidence>
<evidence type="ECO:0000256" key="4">
    <source>
        <dbReference type="ARBA" id="ARBA00022714"/>
    </source>
</evidence>
<dbReference type="GO" id="GO:0042773">
    <property type="term" value="P:ATP synthesis coupled electron transport"/>
    <property type="evidence" value="ECO:0007669"/>
    <property type="project" value="InterPro"/>
</dbReference>
<evidence type="ECO:0000256" key="3">
    <source>
        <dbReference type="ARBA" id="ARBA00022485"/>
    </source>
</evidence>
<dbReference type="Gene3D" id="3.10.20.740">
    <property type="match status" value="1"/>
</dbReference>
<reference evidence="18" key="1">
    <citation type="submission" date="2022-11" db="EMBL/GenBank/DDBJ databases">
        <title>The whole genome sequencing of pests is an important tool to study the evolution of the plant-insect interaction and insecticide resistance.</title>
        <authorList>
            <person name="Kananovich Y."/>
        </authorList>
    </citation>
    <scope>NUCLEOTIDE SEQUENCE</scope>
    <source>
        <strain evidence="18">BSU_Bre_2018</strain>
    </source>
</reference>
<dbReference type="InterPro" id="IPR006656">
    <property type="entry name" value="Mopterin_OxRdtase"/>
</dbReference>
<dbReference type="CDD" id="cd02788">
    <property type="entry name" value="MopB_CT_NDH-1_NuoG2-N7"/>
    <property type="match status" value="1"/>
</dbReference>
<feature type="domain" description="4Fe-4S Mo/W bis-MGD-type" evidence="16">
    <location>
        <begin position="221"/>
        <end position="277"/>
    </location>
</feature>
<dbReference type="Gene3D" id="3.40.50.740">
    <property type="match status" value="1"/>
</dbReference>
<evidence type="ECO:0000256" key="2">
    <source>
        <dbReference type="ARBA" id="ARBA00005404"/>
    </source>
</evidence>
<dbReference type="PROSITE" id="PS51085">
    <property type="entry name" value="2FE2S_FER_2"/>
    <property type="match status" value="1"/>
</dbReference>
<dbReference type="GO" id="GO:0051539">
    <property type="term" value="F:4 iron, 4 sulfur cluster binding"/>
    <property type="evidence" value="ECO:0007669"/>
    <property type="project" value="UniProtKB-KW"/>
</dbReference>
<keyword evidence="5 14" id="KW-0874">Quinone</keyword>
<dbReference type="RefSeq" id="WP_158365564.1">
    <property type="nucleotide sequence ID" value="NZ_CP034882.1"/>
</dbReference>
<dbReference type="GO" id="GO:0046872">
    <property type="term" value="F:metal ion binding"/>
    <property type="evidence" value="ECO:0007669"/>
    <property type="project" value="UniProtKB-UniRule"/>
</dbReference>
<dbReference type="GO" id="GO:0016020">
    <property type="term" value="C:membrane"/>
    <property type="evidence" value="ECO:0007669"/>
    <property type="project" value="InterPro"/>
</dbReference>
<evidence type="ECO:0000256" key="6">
    <source>
        <dbReference type="ARBA" id="ARBA00022723"/>
    </source>
</evidence>
<dbReference type="Pfam" id="PF22117">
    <property type="entry name" value="Fer4_Nqo3"/>
    <property type="match status" value="1"/>
</dbReference>
<dbReference type="InterPro" id="IPR001041">
    <property type="entry name" value="2Fe-2S_ferredoxin-type"/>
</dbReference>
<sequence>MFRIYVDSKIYDVNESENLLQACLSVGIDIPYFCWHPLLGSLGACRQCAVTQYNDFEDPKGRLIMSCMTPVTDGAIISTNNIESEVFRSLVIELLLTNHPHDCPICEEGGHCHLQDMTVMTKHNIRNFRFKKRTHKNQYLGSFIKHEMNRCIACYRCVRYYNDYADGTDFGVYGSNNNIYFGRIEDGVLESEHSGNLVELCPTGVFTDKTHSKKYNRKWDMQYGPGVCHNCSVGCNISVGERYGEVRRIENRYHENINHYLICDLGRFGYSHTNLITRPKKPVYINNKNSTVLNFTKAVEFAADFFQKYNRIIGVGSSRSSIENNFALQELVGTENFSHGMSEKEEQCVKLILDVLQDSDIYIPCLKEIETYDVILVLGEDLTQTSPRVALAIRQAIKKKAYDIASLYGIPQWNSNSISHITENYKNSLYIMHTHENKLDDISEWSYFGSIYEQVNLSSAIAYELDKNLPEITNLSSVLKEKVLLIANKLLSSKKSLIISGTHSFSTSIIKSAINIAKSLKINNINHHVGLTFLTSSSNSLGLGLMGGMSLDSMIKEFREKKVDAVIFMEYDLYRFASKHDCDVFFKQQEKIITIDHQYTETYKKSGLKLPSTSFAETSGTIVNFEGRAQRFFQVYDPIFYDKSNCLYESWKWLHFIKSKIHKTEISWFNLDDVTKEYIKKYPIFEDIRKNEPDANFRIHGQKIARSPIRSSGRTALRADINIHEPAQPEDVNTMFSFSMEGYNQPNKLIPHIPFAWFPGWNSPQAWNKFQTKIGQNLISGDSGTYLFKKKKKTKNFYFNLIPKNFMKGKYWYIIPYYHLFGNEELTQYSSTIQENIPFEYALISLIDGVELGFKEDSIVEFNCLNEDYRLKIRFSKCLHEKQIGLPIGRKGFPIALVGKKIKFLQEFVE</sequence>
<dbReference type="GO" id="GO:0051537">
    <property type="term" value="F:2 iron, 2 sulfur cluster binding"/>
    <property type="evidence" value="ECO:0007669"/>
    <property type="project" value="UniProtKB-UniRule"/>
</dbReference>
<dbReference type="EC" id="7.1.1.-" evidence="14"/>
<evidence type="ECO:0000259" key="17">
    <source>
        <dbReference type="PROSITE" id="PS51839"/>
    </source>
</evidence>
<dbReference type="InterPro" id="IPR036010">
    <property type="entry name" value="2Fe-2S_ferredoxin-like_sf"/>
</dbReference>
<dbReference type="SUPFAM" id="SSF54292">
    <property type="entry name" value="2Fe-2S ferredoxin-like"/>
    <property type="match status" value="1"/>
</dbReference>
<proteinExistence type="inferred from homology"/>
<comment type="subunit">
    <text evidence="12">Composed of 13 different subunits. Subunits NuoCD, E, F, and G constitute the peripheral sector of the complex.</text>
</comment>
<keyword evidence="4 14" id="KW-0001">2Fe-2S</keyword>
<keyword evidence="6 14" id="KW-0479">Metal-binding</keyword>
<dbReference type="GO" id="GO:0008137">
    <property type="term" value="F:NADH dehydrogenase (ubiquinone) activity"/>
    <property type="evidence" value="ECO:0007669"/>
    <property type="project" value="UniProtKB-UniRule"/>
</dbReference>
<keyword evidence="8 14" id="KW-0408">Iron</keyword>
<evidence type="ECO:0000313" key="19">
    <source>
        <dbReference type="Proteomes" id="UP001163440"/>
    </source>
</evidence>
<accession>A0AAJ5PV43</accession>
<dbReference type="NCBIfam" id="TIGR01973">
    <property type="entry name" value="NuoG"/>
    <property type="match status" value="1"/>
</dbReference>
<dbReference type="CDD" id="cd02771">
    <property type="entry name" value="MopB_NDH-1_NuoG2-N7"/>
    <property type="match status" value="1"/>
</dbReference>
<evidence type="ECO:0000256" key="8">
    <source>
        <dbReference type="ARBA" id="ARBA00023004"/>
    </source>
</evidence>
<comment type="catalytic activity">
    <reaction evidence="13 14">
        <text>a quinone + NADH + 5 H(+)(in) = a quinol + NAD(+) + 4 H(+)(out)</text>
        <dbReference type="Rhea" id="RHEA:57888"/>
        <dbReference type="ChEBI" id="CHEBI:15378"/>
        <dbReference type="ChEBI" id="CHEBI:24646"/>
        <dbReference type="ChEBI" id="CHEBI:57540"/>
        <dbReference type="ChEBI" id="CHEBI:57945"/>
        <dbReference type="ChEBI" id="CHEBI:132124"/>
    </reaction>
</comment>
<dbReference type="PROSITE" id="PS00643">
    <property type="entry name" value="COMPLEX1_75K_3"/>
    <property type="match status" value="1"/>
</dbReference>
<dbReference type="Pfam" id="PF04879">
    <property type="entry name" value="Molybdop_Fe4S4"/>
    <property type="match status" value="1"/>
</dbReference>
<evidence type="ECO:0000256" key="5">
    <source>
        <dbReference type="ARBA" id="ARBA00022719"/>
    </source>
</evidence>
<dbReference type="InterPro" id="IPR050123">
    <property type="entry name" value="Prok_molybdopt-oxidoreductase"/>
</dbReference>
<dbReference type="InterPro" id="IPR019574">
    <property type="entry name" value="NADH_UbQ_OxRdtase_Gsu_4Fe4S-bd"/>
</dbReference>
<evidence type="ECO:0000256" key="11">
    <source>
        <dbReference type="ARBA" id="ARBA00025189"/>
    </source>
</evidence>
<dbReference type="PROSITE" id="PS00642">
    <property type="entry name" value="COMPLEX1_75K_2"/>
    <property type="match status" value="1"/>
</dbReference>
<comment type="function">
    <text evidence="11 14">NDH-1 shuttles electrons from NADH, via FMN and iron-sulfur (Fe-S) centers, to quinones in the respiratory chain. Couples the redox reaction to proton translocation (for every two electrons transferred, four hydrogen ions are translocated across the cytoplasmic membrane), and thus conserves the redox energy in a proton gradient.</text>
</comment>
<gene>
    <name evidence="18" type="primary">nuoG</name>
    <name evidence="18" type="ORF">OW720_00820</name>
</gene>
<dbReference type="SMART" id="SM00926">
    <property type="entry name" value="Molybdop_Fe4S4"/>
    <property type="match status" value="1"/>
</dbReference>
<dbReference type="FunFam" id="3.10.20.740:FF:000002">
    <property type="entry name" value="NADH-quinone oxidoreductase"/>
    <property type="match status" value="1"/>
</dbReference>
<dbReference type="SUPFAM" id="SSF54862">
    <property type="entry name" value="4Fe-4S ferredoxins"/>
    <property type="match status" value="1"/>
</dbReference>
<dbReference type="Pfam" id="PF00384">
    <property type="entry name" value="Molybdopterin"/>
    <property type="match status" value="1"/>
</dbReference>
<dbReference type="InterPro" id="IPR000283">
    <property type="entry name" value="NADH_UbQ_OxRdtase_75kDa_su_CS"/>
</dbReference>
<dbReference type="Proteomes" id="UP001163440">
    <property type="component" value="Chromosome"/>
</dbReference>
<comment type="similarity">
    <text evidence="2 14">Belongs to the complex I 75 kDa subunit family.</text>
</comment>
<feature type="domain" description="4Fe-4S His(Cys)3-ligated-type" evidence="17">
    <location>
        <begin position="83"/>
        <end position="122"/>
    </location>
</feature>
<evidence type="ECO:0000256" key="14">
    <source>
        <dbReference type="RuleBase" id="RU003525"/>
    </source>
</evidence>
<keyword evidence="9 14" id="KW-0411">Iron-sulfur</keyword>
<evidence type="ECO:0000256" key="12">
    <source>
        <dbReference type="ARBA" id="ARBA00026021"/>
    </source>
</evidence>
<keyword evidence="3 14" id="KW-0004">4Fe-4S</keyword>
<dbReference type="Pfam" id="PF10588">
    <property type="entry name" value="NADH-G_4Fe-4S_3"/>
    <property type="match status" value="1"/>
</dbReference>
<evidence type="ECO:0000256" key="10">
    <source>
        <dbReference type="ARBA" id="ARBA00023027"/>
    </source>
</evidence>
<name>A0AAJ5PV43_9GAMM</name>
<dbReference type="Pfam" id="PF13510">
    <property type="entry name" value="Fer2_4"/>
    <property type="match status" value="1"/>
</dbReference>
<evidence type="ECO:0000259" key="15">
    <source>
        <dbReference type="PROSITE" id="PS51085"/>
    </source>
</evidence>
<dbReference type="PANTHER" id="PTHR43105:SF10">
    <property type="entry name" value="NADH-QUINONE OXIDOREDUCTASE SUBUNIT G"/>
    <property type="match status" value="1"/>
</dbReference>
<dbReference type="GO" id="GO:0048038">
    <property type="term" value="F:quinone binding"/>
    <property type="evidence" value="ECO:0007669"/>
    <property type="project" value="UniProtKB-UniRule"/>
</dbReference>
<evidence type="ECO:0000256" key="13">
    <source>
        <dbReference type="ARBA" id="ARBA00047712"/>
    </source>
</evidence>
<dbReference type="AlphaFoldDB" id="A0AAJ5PV43"/>
<dbReference type="SMART" id="SM00929">
    <property type="entry name" value="NADH-G_4Fe-4S_3"/>
    <property type="match status" value="1"/>
</dbReference>
<dbReference type="InterPro" id="IPR006963">
    <property type="entry name" value="Mopterin_OxRdtase_4Fe-4S_dom"/>
</dbReference>
<dbReference type="InterPro" id="IPR054351">
    <property type="entry name" value="NADH_UbQ_OxRdtase_ferredoxin"/>
</dbReference>